<keyword evidence="3" id="KW-1003">Cell membrane</keyword>
<gene>
    <name evidence="9" type="ORF">SAMN06265355_107294</name>
</gene>
<proteinExistence type="inferred from homology"/>
<accession>A0A238ZJ50</accession>
<dbReference type="Pfam" id="PF03458">
    <property type="entry name" value="Gly_transporter"/>
    <property type="match status" value="2"/>
</dbReference>
<evidence type="ECO:0000313" key="10">
    <source>
        <dbReference type="Proteomes" id="UP000198420"/>
    </source>
</evidence>
<keyword evidence="6 7" id="KW-0472">Membrane</keyword>
<protein>
    <submittedName>
        <fullName evidence="9">Uncharacterized membrane protein YeiH</fullName>
    </submittedName>
</protein>
<feature type="transmembrane region" description="Helical" evidence="7">
    <location>
        <begin position="6"/>
        <end position="26"/>
    </location>
</feature>
<dbReference type="EMBL" id="FZNP01000007">
    <property type="protein sequence ID" value="SNR83455.1"/>
    <property type="molecule type" value="Genomic_DNA"/>
</dbReference>
<keyword evidence="5 7" id="KW-1133">Transmembrane helix</keyword>
<feature type="domain" description="Glycine transporter" evidence="8">
    <location>
        <begin position="95"/>
        <end position="167"/>
    </location>
</feature>
<organism evidence="9 10">
    <name type="scientific">Actinomadura mexicana</name>
    <dbReference type="NCBI Taxonomy" id="134959"/>
    <lineage>
        <taxon>Bacteria</taxon>
        <taxon>Bacillati</taxon>
        <taxon>Actinomycetota</taxon>
        <taxon>Actinomycetes</taxon>
        <taxon>Streptosporangiales</taxon>
        <taxon>Thermomonosporaceae</taxon>
        <taxon>Actinomadura</taxon>
    </lineage>
</organism>
<dbReference type="PANTHER" id="PTHR30506:SF3">
    <property type="entry name" value="UPF0126 INNER MEMBRANE PROTEIN YADS-RELATED"/>
    <property type="match status" value="1"/>
</dbReference>
<evidence type="ECO:0000256" key="7">
    <source>
        <dbReference type="SAM" id="Phobius"/>
    </source>
</evidence>
<evidence type="ECO:0000313" key="9">
    <source>
        <dbReference type="EMBL" id="SNR83455.1"/>
    </source>
</evidence>
<feature type="transmembrane region" description="Helical" evidence="7">
    <location>
        <begin position="89"/>
        <end position="110"/>
    </location>
</feature>
<evidence type="ECO:0000259" key="8">
    <source>
        <dbReference type="Pfam" id="PF03458"/>
    </source>
</evidence>
<evidence type="ECO:0000256" key="5">
    <source>
        <dbReference type="ARBA" id="ARBA00022989"/>
    </source>
</evidence>
<evidence type="ECO:0000256" key="1">
    <source>
        <dbReference type="ARBA" id="ARBA00004651"/>
    </source>
</evidence>
<dbReference type="InterPro" id="IPR005115">
    <property type="entry name" value="Gly_transporter"/>
</dbReference>
<feature type="transmembrane region" description="Helical" evidence="7">
    <location>
        <begin position="33"/>
        <end position="54"/>
    </location>
</feature>
<dbReference type="GO" id="GO:0005886">
    <property type="term" value="C:plasma membrane"/>
    <property type="evidence" value="ECO:0007669"/>
    <property type="project" value="UniProtKB-SubCell"/>
</dbReference>
<dbReference type="PANTHER" id="PTHR30506">
    <property type="entry name" value="INNER MEMBRANE PROTEIN"/>
    <property type="match status" value="1"/>
</dbReference>
<feature type="transmembrane region" description="Helical" evidence="7">
    <location>
        <begin position="174"/>
        <end position="193"/>
    </location>
</feature>
<keyword evidence="10" id="KW-1185">Reference proteome</keyword>
<sequence length="208" mass="21171">MSGHGVAWLLDLAGIFVFAVSGALAAVRQRLDVVGMVVLAEITALGGGILRDLIIGAVPPAAFTDLGYVLVPMAASALVFFWHPQVTRLLPAVLLFDAAGLGLFCATGTVKALEYGLSPVHAVLLGLVTAVGGGILRDVLAGRIPAVLYDRQLYAVPALLGAAVTAGAESAGLHGGAVTAGAAVMAFGLRVLAMRQGWRAPRPRGVTD</sequence>
<reference evidence="10" key="1">
    <citation type="submission" date="2017-06" db="EMBL/GenBank/DDBJ databases">
        <authorList>
            <person name="Varghese N."/>
            <person name="Submissions S."/>
        </authorList>
    </citation>
    <scope>NUCLEOTIDE SEQUENCE [LARGE SCALE GENOMIC DNA]</scope>
    <source>
        <strain evidence="10">DSM 44485</strain>
    </source>
</reference>
<dbReference type="RefSeq" id="WP_089313300.1">
    <property type="nucleotide sequence ID" value="NZ_FZNP01000007.1"/>
</dbReference>
<dbReference type="AlphaFoldDB" id="A0A238ZJ50"/>
<evidence type="ECO:0000256" key="6">
    <source>
        <dbReference type="ARBA" id="ARBA00023136"/>
    </source>
</evidence>
<dbReference type="OrthoDB" id="9791874at2"/>
<comment type="similarity">
    <text evidence="2">Belongs to the UPF0126 family.</text>
</comment>
<comment type="subcellular location">
    <subcellularLocation>
        <location evidence="1">Cell membrane</location>
        <topology evidence="1">Multi-pass membrane protein</topology>
    </subcellularLocation>
</comment>
<evidence type="ECO:0000256" key="3">
    <source>
        <dbReference type="ARBA" id="ARBA00022475"/>
    </source>
</evidence>
<keyword evidence="4 7" id="KW-0812">Transmembrane</keyword>
<feature type="transmembrane region" description="Helical" evidence="7">
    <location>
        <begin position="66"/>
        <end position="82"/>
    </location>
</feature>
<feature type="domain" description="Glycine transporter" evidence="8">
    <location>
        <begin position="9"/>
        <end position="83"/>
    </location>
</feature>
<name>A0A238ZJ50_9ACTN</name>
<evidence type="ECO:0000256" key="4">
    <source>
        <dbReference type="ARBA" id="ARBA00022692"/>
    </source>
</evidence>
<dbReference type="Proteomes" id="UP000198420">
    <property type="component" value="Unassembled WGS sequence"/>
</dbReference>
<evidence type="ECO:0000256" key="2">
    <source>
        <dbReference type="ARBA" id="ARBA00008193"/>
    </source>
</evidence>